<dbReference type="PANTHER" id="PTHR43881:SF1">
    <property type="entry name" value="GAMMA-GLUTAMYLTRANSPEPTIDASE (AFU_ORTHOLOGUE AFUA_4G13580)"/>
    <property type="match status" value="1"/>
</dbReference>
<comment type="caution">
    <text evidence="1">The sequence shown here is derived from an EMBL/GenBank/DDBJ whole genome shotgun (WGS) entry which is preliminary data.</text>
</comment>
<dbReference type="Pfam" id="PF01019">
    <property type="entry name" value="G_glu_transpept"/>
    <property type="match status" value="1"/>
</dbReference>
<accession>A0ABU3Z6J3</accession>
<gene>
    <name evidence="1" type="ORF">RVY80_00475</name>
</gene>
<evidence type="ECO:0000313" key="1">
    <source>
        <dbReference type="EMBL" id="MDV5087331.1"/>
    </source>
</evidence>
<dbReference type="EMBL" id="JAWJZB010000001">
    <property type="protein sequence ID" value="MDV5087331.1"/>
    <property type="molecule type" value="Genomic_DNA"/>
</dbReference>
<evidence type="ECO:0000313" key="2">
    <source>
        <dbReference type="Proteomes" id="UP001272515"/>
    </source>
</evidence>
<dbReference type="PANTHER" id="PTHR43881">
    <property type="entry name" value="GAMMA-GLUTAMYLTRANSPEPTIDASE (AFU_ORTHOLOGUE AFUA_4G13580)"/>
    <property type="match status" value="1"/>
</dbReference>
<reference evidence="1 2" key="1">
    <citation type="submission" date="2023-10" db="EMBL/GenBank/DDBJ databases">
        <title>Veillonella sp. nov., isolated from a pig farm feces dump.</title>
        <authorList>
            <person name="Chang Y.-H."/>
        </authorList>
    </citation>
    <scope>NUCLEOTIDE SEQUENCE [LARGE SCALE GENOMIC DNA]</scope>
    <source>
        <strain evidence="1 2">YH-vei2233</strain>
    </source>
</reference>
<organism evidence="1 2">
    <name type="scientific">Veillonella absiana</name>
    <dbReference type="NCBI Taxonomy" id="3079305"/>
    <lineage>
        <taxon>Bacteria</taxon>
        <taxon>Bacillati</taxon>
        <taxon>Bacillota</taxon>
        <taxon>Negativicutes</taxon>
        <taxon>Veillonellales</taxon>
        <taxon>Veillonellaceae</taxon>
        <taxon>Veillonella</taxon>
    </lineage>
</organism>
<keyword evidence="2" id="KW-1185">Reference proteome</keyword>
<protein>
    <submittedName>
        <fullName evidence="1">Gamma-glutamyltransferase family protein</fullName>
    </submittedName>
</protein>
<proteinExistence type="predicted"/>
<name>A0ABU3Z6J3_9FIRM</name>
<dbReference type="InterPro" id="IPR029055">
    <property type="entry name" value="Ntn_hydrolases_N"/>
</dbReference>
<dbReference type="InterPro" id="IPR043137">
    <property type="entry name" value="GGT_ssub_C"/>
</dbReference>
<dbReference type="Gene3D" id="3.60.20.40">
    <property type="match status" value="1"/>
</dbReference>
<sequence length="556" mass="60604">MNFDTYNYRYPSRRSVVYGTKGMVCTSQTLAAQAGLDVLKKGGNAVDAIIATASCLTVLEPCSNGLGSDAFALYWNAKTKKLYGINGSGYAPAKLTVEAVQSQFNNGDVQEQSKNGTMKCEPGKMPKRGWGSMTVPGAVSTWAELHKRFGRKSFESLFDAAITCAEEGYPVSPLVAYEWALADDVYKDYKTQTEFKPLYDTFFANGAPQSGEIVKLPHHGRALREIAKTNGESFYRGAIADAIDAFSTETGGFIQKEDLANYRAEWVEPIRTKYHGYEVCEIPPNGQGIVALMALNILEQLDMEQGHHDDADTIHKQLEAMKLAFTDGKTYVADPKYMKQMTVAHLLSGEYAASRVQEIGTTASSPKAIDPLSGGTVYLCAADSEGNMISFIQSNYMGFGSGIVLPGYGVAFNNRASDFSLNLAADNYLVPGKKPYHTIIPGFLMKQGEAVGPFGVMGAYMQPQGHVQVLMNMLHFGMNPQEALDAPRWQWTGDKYIEIEPGFGESIAQALIAKGHDVNIQPDFISFGRGQIIVRDENGVLMGATEPRADGCVASW</sequence>
<dbReference type="InterPro" id="IPR052896">
    <property type="entry name" value="GGT-like_enzyme"/>
</dbReference>
<dbReference type="PRINTS" id="PR01210">
    <property type="entry name" value="GGTRANSPTASE"/>
</dbReference>
<dbReference type="Gene3D" id="1.10.246.230">
    <property type="match status" value="1"/>
</dbReference>
<dbReference type="SUPFAM" id="SSF56235">
    <property type="entry name" value="N-terminal nucleophile aminohydrolases (Ntn hydrolases)"/>
    <property type="match status" value="1"/>
</dbReference>
<dbReference type="RefSeq" id="WP_295193995.1">
    <property type="nucleotide sequence ID" value="NZ_JAWJZA010000009.1"/>
</dbReference>
<dbReference type="Proteomes" id="UP001272515">
    <property type="component" value="Unassembled WGS sequence"/>
</dbReference>